<dbReference type="InterPro" id="IPR011010">
    <property type="entry name" value="DNA_brk_join_enz"/>
</dbReference>
<organism evidence="5">
    <name type="scientific">Cacopsylla melanoneura</name>
    <dbReference type="NCBI Taxonomy" id="428564"/>
    <lineage>
        <taxon>Eukaryota</taxon>
        <taxon>Metazoa</taxon>
        <taxon>Ecdysozoa</taxon>
        <taxon>Arthropoda</taxon>
        <taxon>Hexapoda</taxon>
        <taxon>Insecta</taxon>
        <taxon>Pterygota</taxon>
        <taxon>Neoptera</taxon>
        <taxon>Paraneoptera</taxon>
        <taxon>Hemiptera</taxon>
        <taxon>Sternorrhyncha</taxon>
        <taxon>Psylloidea</taxon>
        <taxon>Psyllidae</taxon>
        <taxon>Psyllinae</taxon>
        <taxon>Cacopsylla</taxon>
    </lineage>
</organism>
<evidence type="ECO:0000256" key="3">
    <source>
        <dbReference type="SAM" id="MobiDB-lite"/>
    </source>
</evidence>
<protein>
    <recommendedName>
        <fullName evidence="4">Core-binding (CB) domain-containing protein</fullName>
    </recommendedName>
</protein>
<evidence type="ECO:0000256" key="2">
    <source>
        <dbReference type="ARBA" id="ARBA00023172"/>
    </source>
</evidence>
<keyword evidence="2" id="KW-0233">DNA recombination</keyword>
<dbReference type="PANTHER" id="PTHR35617">
    <property type="entry name" value="PHAGE_INTEGRASE DOMAIN-CONTAINING PROTEIN"/>
    <property type="match status" value="1"/>
</dbReference>
<dbReference type="Gene3D" id="1.10.150.130">
    <property type="match status" value="1"/>
</dbReference>
<evidence type="ECO:0000313" key="5">
    <source>
        <dbReference type="EMBL" id="CAG6743260.1"/>
    </source>
</evidence>
<dbReference type="EMBL" id="HBUF01445271">
    <property type="protein sequence ID" value="CAG6743260.1"/>
    <property type="molecule type" value="Transcribed_RNA"/>
</dbReference>
<dbReference type="GO" id="GO:0015074">
    <property type="term" value="P:DNA integration"/>
    <property type="evidence" value="ECO:0007669"/>
    <property type="project" value="InterPro"/>
</dbReference>
<feature type="domain" description="Core-binding (CB)" evidence="4">
    <location>
        <begin position="571"/>
        <end position="655"/>
    </location>
</feature>
<evidence type="ECO:0000259" key="4">
    <source>
        <dbReference type="PROSITE" id="PS51900"/>
    </source>
</evidence>
<dbReference type="PROSITE" id="PS51900">
    <property type="entry name" value="CB"/>
    <property type="match status" value="1"/>
</dbReference>
<feature type="region of interest" description="Disordered" evidence="3">
    <location>
        <begin position="485"/>
        <end position="547"/>
    </location>
</feature>
<dbReference type="GO" id="GO:0003677">
    <property type="term" value="F:DNA binding"/>
    <property type="evidence" value="ECO:0007669"/>
    <property type="project" value="UniProtKB-KW"/>
</dbReference>
<proteinExistence type="predicted"/>
<dbReference type="InterPro" id="IPR044068">
    <property type="entry name" value="CB"/>
</dbReference>
<dbReference type="SUPFAM" id="SSF56349">
    <property type="entry name" value="DNA breaking-rejoining enzymes"/>
    <property type="match status" value="1"/>
</dbReference>
<evidence type="ECO:0000256" key="1">
    <source>
        <dbReference type="ARBA" id="ARBA00023125"/>
    </source>
</evidence>
<sequence length="891" mass="96322">MYSRVKGHGLDHGVVSGTEHCGSVTGTIRVRISDVPGKEGGLDISAGFQPQEPEQIPFSEEISSYKPFPDSILPAERRLSGDYRPLSSLLPCTDSPQTSEVSDVCLQRSAVQLDVPPIRACYCPTSICSVDELGSFGVEREGNSDHCLSGRLLVCSSGSLMPSRAFEDCSSSSQVSGLDRKRKEIPASSVSVCGLPGDFVGHRKRADFTTNEESAVNQRPFEQVASAGNLVSVVGSSSDWDPRICGVFDSFGPPQPQTFADGQPETSAFFSSKDVPHSCGSNECAPVVEIQSSQICSPSFSRASGVPLDGCVKLGMGSGTIGEVLSRRLDRGAEVLAHQSKRTPCSKGSDLGQPSSSSESHYNASIRQQDGSIIHSETGRSKIPFPHAGNKESLFPHVCSEHSYSSFLYPREAERAGGQSVPSVGVARMASETFHYTGGLPQMGSSSDRSVCFKEIQGSQRLRESGPPRPSSRFHGRILKDLVLPPCMGVSTPPAGPPSSSSFEQRDRSVPSCGSAMDQGVLAGRSQVQSGGSSPGGQGSSVPSSGFVLGPSPIPSRRFDFGNLEHTGWSTQITGWSEEEKRLLLAAWRPSTRASYRKPWNRWVLWSQQADVNTLSPSPQHLARFLAYLFYTENLAPASIALHKSVVSTMTDPDLSSNLASHPIVTKMLRGIAASSAARGPRAIWDVSILRDWIKSHPPSESSFFEVSRHLALLLLLGSGRRVHDLTLLRVDSSHLQRAEDAVTFWPAFGSKTDSASFRQSGWHFSGSPPESIWNVCKWFDVFLNLRIARCGSLPVTDLFISTVGRVRPASRAIIAGWVKTAFTGAGISFSVGSIRSAVNSSLARDNFSLDIILQRANWRVSDTFLRHYYRPLVQPPVLNSAHNENFHPIL</sequence>
<dbReference type="InterPro" id="IPR013762">
    <property type="entry name" value="Integrase-like_cat_sf"/>
</dbReference>
<reference evidence="5" key="1">
    <citation type="submission" date="2021-05" db="EMBL/GenBank/DDBJ databases">
        <authorList>
            <person name="Alioto T."/>
            <person name="Alioto T."/>
            <person name="Gomez Garrido J."/>
        </authorList>
    </citation>
    <scope>NUCLEOTIDE SEQUENCE</scope>
</reference>
<dbReference type="GO" id="GO:0006310">
    <property type="term" value="P:DNA recombination"/>
    <property type="evidence" value="ECO:0007669"/>
    <property type="project" value="UniProtKB-KW"/>
</dbReference>
<dbReference type="PANTHER" id="PTHR35617:SF3">
    <property type="entry name" value="CORE-BINDING (CB) DOMAIN-CONTAINING PROTEIN"/>
    <property type="match status" value="1"/>
</dbReference>
<name>A0A8D8ZA74_9HEMI</name>
<dbReference type="Gene3D" id="1.10.443.10">
    <property type="entry name" value="Intergrase catalytic core"/>
    <property type="match status" value="1"/>
</dbReference>
<dbReference type="InterPro" id="IPR010998">
    <property type="entry name" value="Integrase_recombinase_N"/>
</dbReference>
<dbReference type="AlphaFoldDB" id="A0A8D8ZA74"/>
<feature type="compositionally biased region" description="Polar residues" evidence="3">
    <location>
        <begin position="352"/>
        <end position="364"/>
    </location>
</feature>
<feature type="region of interest" description="Disordered" evidence="3">
    <location>
        <begin position="337"/>
        <end position="364"/>
    </location>
</feature>
<dbReference type="EMBL" id="HBUF01445272">
    <property type="protein sequence ID" value="CAG6743263.1"/>
    <property type="molecule type" value="Transcribed_RNA"/>
</dbReference>
<keyword evidence="1" id="KW-0238">DNA-binding</keyword>
<feature type="region of interest" description="Disordered" evidence="3">
    <location>
        <begin position="457"/>
        <end position="476"/>
    </location>
</feature>
<accession>A0A8D8ZA74</accession>
<dbReference type="SUPFAM" id="SSF47823">
    <property type="entry name" value="lambda integrase-like, N-terminal domain"/>
    <property type="match status" value="1"/>
</dbReference>